<dbReference type="EMBL" id="BAABRO010000001">
    <property type="protein sequence ID" value="GAA5504636.1"/>
    <property type="molecule type" value="Genomic_DNA"/>
</dbReference>
<protein>
    <submittedName>
        <fullName evidence="1">Uncharacterized protein</fullName>
    </submittedName>
</protein>
<proteinExistence type="predicted"/>
<dbReference type="Proteomes" id="UP001416858">
    <property type="component" value="Unassembled WGS sequence"/>
</dbReference>
<organism evidence="1 2">
    <name type="scientific">Novipirellula caenicola</name>
    <dbReference type="NCBI Taxonomy" id="1536901"/>
    <lineage>
        <taxon>Bacteria</taxon>
        <taxon>Pseudomonadati</taxon>
        <taxon>Planctomycetota</taxon>
        <taxon>Planctomycetia</taxon>
        <taxon>Pirellulales</taxon>
        <taxon>Pirellulaceae</taxon>
        <taxon>Novipirellula</taxon>
    </lineage>
</organism>
<keyword evidence="2" id="KW-1185">Reference proteome</keyword>
<gene>
    <name evidence="1" type="ORF">Rcae01_00075</name>
</gene>
<name>A0ABP9VIZ6_9BACT</name>
<reference evidence="1 2" key="1">
    <citation type="submission" date="2024-02" db="EMBL/GenBank/DDBJ databases">
        <title>Rhodopirellula caenicola NBRC 110016.</title>
        <authorList>
            <person name="Ichikawa N."/>
            <person name="Katano-Makiyama Y."/>
            <person name="Hidaka K."/>
        </authorList>
    </citation>
    <scope>NUCLEOTIDE SEQUENCE [LARGE SCALE GENOMIC DNA]</scope>
    <source>
        <strain evidence="1 2">NBRC 110016</strain>
    </source>
</reference>
<comment type="caution">
    <text evidence="1">The sequence shown here is derived from an EMBL/GenBank/DDBJ whole genome shotgun (WGS) entry which is preliminary data.</text>
</comment>
<evidence type="ECO:0000313" key="2">
    <source>
        <dbReference type="Proteomes" id="UP001416858"/>
    </source>
</evidence>
<accession>A0ABP9VIZ6</accession>
<evidence type="ECO:0000313" key="1">
    <source>
        <dbReference type="EMBL" id="GAA5504636.1"/>
    </source>
</evidence>
<sequence length="71" mass="7978">MTATRPSDDELSGMTVNERLFACGLLDAWDEAAMNRDRPQMIALLLQTAIERDQAERTTDAVLKNPTMYGF</sequence>